<evidence type="ECO:0000256" key="2">
    <source>
        <dbReference type="ARBA" id="ARBA00022692"/>
    </source>
</evidence>
<dbReference type="GO" id="GO:0004930">
    <property type="term" value="F:G protein-coupled receptor activity"/>
    <property type="evidence" value="ECO:0007669"/>
    <property type="project" value="InterPro"/>
</dbReference>
<evidence type="ECO:0000313" key="8">
    <source>
        <dbReference type="Proteomes" id="UP000015101"/>
    </source>
</evidence>
<evidence type="ECO:0000256" key="3">
    <source>
        <dbReference type="ARBA" id="ARBA00022989"/>
    </source>
</evidence>
<evidence type="ECO:0000256" key="1">
    <source>
        <dbReference type="ARBA" id="ARBA00004370"/>
    </source>
</evidence>
<evidence type="ECO:0000313" key="6">
    <source>
        <dbReference type="EMBL" id="ESN90273.1"/>
    </source>
</evidence>
<dbReference type="PANTHER" id="PTHR46641">
    <property type="entry name" value="FMRFAMIDE RECEPTOR-RELATED"/>
    <property type="match status" value="1"/>
</dbReference>
<dbReference type="InParanoid" id="T1EXG1"/>
<protein>
    <recommendedName>
        <fullName evidence="9">G-protein coupled receptors family 1 profile domain-containing protein</fullName>
    </recommendedName>
</protein>
<name>T1EXG1_HELRO</name>
<feature type="transmembrane region" description="Helical" evidence="5">
    <location>
        <begin position="108"/>
        <end position="128"/>
    </location>
</feature>
<dbReference type="InterPro" id="IPR000276">
    <property type="entry name" value="GPCR_Rhodpsn"/>
</dbReference>
<dbReference type="GeneID" id="20201261"/>
<reference evidence="8" key="1">
    <citation type="submission" date="2012-12" db="EMBL/GenBank/DDBJ databases">
        <authorList>
            <person name="Hellsten U."/>
            <person name="Grimwood J."/>
            <person name="Chapman J.A."/>
            <person name="Shapiro H."/>
            <person name="Aerts A."/>
            <person name="Otillar R.P."/>
            <person name="Terry A.Y."/>
            <person name="Boore J.L."/>
            <person name="Simakov O."/>
            <person name="Marletaz F."/>
            <person name="Cho S.-J."/>
            <person name="Edsinger-Gonzales E."/>
            <person name="Havlak P."/>
            <person name="Kuo D.-H."/>
            <person name="Larsson T."/>
            <person name="Lv J."/>
            <person name="Arendt D."/>
            <person name="Savage R."/>
            <person name="Osoegawa K."/>
            <person name="de Jong P."/>
            <person name="Lindberg D.R."/>
            <person name="Seaver E.C."/>
            <person name="Weisblat D.A."/>
            <person name="Putnam N.H."/>
            <person name="Grigoriev I.V."/>
            <person name="Rokhsar D.S."/>
        </authorList>
    </citation>
    <scope>NUCLEOTIDE SEQUENCE</scope>
</reference>
<dbReference type="RefSeq" id="XP_009031234.1">
    <property type="nucleotide sequence ID" value="XM_009032986.1"/>
</dbReference>
<dbReference type="HOGENOM" id="CLU_1760791_0_0_1"/>
<comment type="subcellular location">
    <subcellularLocation>
        <location evidence="1">Membrane</location>
    </subcellularLocation>
</comment>
<evidence type="ECO:0000256" key="4">
    <source>
        <dbReference type="ARBA" id="ARBA00023136"/>
    </source>
</evidence>
<dbReference type="Proteomes" id="UP000015101">
    <property type="component" value="Unassembled WGS sequence"/>
</dbReference>
<reference evidence="6 8" key="2">
    <citation type="journal article" date="2013" name="Nature">
        <title>Insights into bilaterian evolution from three spiralian genomes.</title>
        <authorList>
            <person name="Simakov O."/>
            <person name="Marletaz F."/>
            <person name="Cho S.J."/>
            <person name="Edsinger-Gonzales E."/>
            <person name="Havlak P."/>
            <person name="Hellsten U."/>
            <person name="Kuo D.H."/>
            <person name="Larsson T."/>
            <person name="Lv J."/>
            <person name="Arendt D."/>
            <person name="Savage R."/>
            <person name="Osoegawa K."/>
            <person name="de Jong P."/>
            <person name="Grimwood J."/>
            <person name="Chapman J.A."/>
            <person name="Shapiro H."/>
            <person name="Aerts A."/>
            <person name="Otillar R.P."/>
            <person name="Terry A.Y."/>
            <person name="Boore J.L."/>
            <person name="Grigoriev I.V."/>
            <person name="Lindberg D.R."/>
            <person name="Seaver E.C."/>
            <person name="Weisblat D.A."/>
            <person name="Putnam N.H."/>
            <person name="Rokhsar D.S."/>
        </authorList>
    </citation>
    <scope>NUCLEOTIDE SEQUENCE</scope>
</reference>
<dbReference type="SUPFAM" id="SSF81321">
    <property type="entry name" value="Family A G protein-coupled receptor-like"/>
    <property type="match status" value="1"/>
</dbReference>
<keyword evidence="3 5" id="KW-1133">Transmembrane helix</keyword>
<dbReference type="CTD" id="20201261"/>
<dbReference type="KEGG" id="hro:HELRODRAFT_165916"/>
<dbReference type="Gene3D" id="1.20.1070.10">
    <property type="entry name" value="Rhodopsin 7-helix transmembrane proteins"/>
    <property type="match status" value="1"/>
</dbReference>
<sequence>MYQDQFLGNSSHSMHEMQPLFDNFLYNYDLTTSANYHHHNNNYNSSSIVIDDDVTLETLQRLRQNLQATRFVIQKILTPLLVLFGVTGNLINIVVLTRRWMKSSTNCYLCALAVFDSLYVLLAFSLSLHHYEYFKSKPFVFSLTKQHE</sequence>
<feature type="transmembrane region" description="Helical" evidence="5">
    <location>
        <begin position="76"/>
        <end position="96"/>
    </location>
</feature>
<dbReference type="EnsemblMetazoa" id="HelroT165916">
    <property type="protein sequence ID" value="HelroP165916"/>
    <property type="gene ID" value="HelroG165916"/>
</dbReference>
<dbReference type="PANTHER" id="PTHR46641:SF22">
    <property type="entry name" value="PROCTOLIN RECEPTOR, ISOFORM A"/>
    <property type="match status" value="1"/>
</dbReference>
<organism evidence="7 8">
    <name type="scientific">Helobdella robusta</name>
    <name type="common">Californian leech</name>
    <dbReference type="NCBI Taxonomy" id="6412"/>
    <lineage>
        <taxon>Eukaryota</taxon>
        <taxon>Metazoa</taxon>
        <taxon>Spiralia</taxon>
        <taxon>Lophotrochozoa</taxon>
        <taxon>Annelida</taxon>
        <taxon>Clitellata</taxon>
        <taxon>Hirudinea</taxon>
        <taxon>Rhynchobdellida</taxon>
        <taxon>Glossiphoniidae</taxon>
        <taxon>Helobdella</taxon>
    </lineage>
</organism>
<gene>
    <name evidence="7" type="primary">20201261</name>
    <name evidence="6" type="ORF">HELRODRAFT_165916</name>
</gene>
<reference evidence="7" key="3">
    <citation type="submission" date="2015-06" db="UniProtKB">
        <authorList>
            <consortium name="EnsemblMetazoa"/>
        </authorList>
    </citation>
    <scope>IDENTIFICATION</scope>
</reference>
<dbReference type="EMBL" id="KB097753">
    <property type="protein sequence ID" value="ESN90273.1"/>
    <property type="molecule type" value="Genomic_DNA"/>
</dbReference>
<evidence type="ECO:0000313" key="7">
    <source>
        <dbReference type="EnsemblMetazoa" id="HelroP165916"/>
    </source>
</evidence>
<keyword evidence="2 5" id="KW-0812">Transmembrane</keyword>
<evidence type="ECO:0000256" key="5">
    <source>
        <dbReference type="SAM" id="Phobius"/>
    </source>
</evidence>
<dbReference type="GO" id="GO:0016020">
    <property type="term" value="C:membrane"/>
    <property type="evidence" value="ECO:0007669"/>
    <property type="project" value="UniProtKB-SubCell"/>
</dbReference>
<dbReference type="AlphaFoldDB" id="T1EXG1"/>
<keyword evidence="8" id="KW-1185">Reference proteome</keyword>
<dbReference type="EMBL" id="AMQM01002207">
    <property type="status" value="NOT_ANNOTATED_CDS"/>
    <property type="molecule type" value="Genomic_DNA"/>
</dbReference>
<dbReference type="OrthoDB" id="10011262at2759"/>
<proteinExistence type="predicted"/>
<accession>T1EXG1</accession>
<evidence type="ECO:0008006" key="9">
    <source>
        <dbReference type="Google" id="ProtNLM"/>
    </source>
</evidence>
<dbReference type="InterPro" id="IPR052954">
    <property type="entry name" value="GPCR-Ligand_Int"/>
</dbReference>
<keyword evidence="4 5" id="KW-0472">Membrane</keyword>
<dbReference type="PRINTS" id="PR00237">
    <property type="entry name" value="GPCRRHODOPSN"/>
</dbReference>